<dbReference type="PANTHER" id="PTHR31881">
    <property type="match status" value="1"/>
</dbReference>
<keyword evidence="1" id="KW-0472">Membrane</keyword>
<evidence type="ECO:0000256" key="1">
    <source>
        <dbReference type="SAM" id="Phobius"/>
    </source>
</evidence>
<keyword evidence="1" id="KW-0812">Transmembrane</keyword>
<dbReference type="Proteomes" id="UP000325577">
    <property type="component" value="Linkage Group LG8"/>
</dbReference>
<name>A0A5J4ZK09_9ASTE</name>
<gene>
    <name evidence="2" type="ORF">F0562_017819</name>
</gene>
<proteinExistence type="predicted"/>
<evidence type="ECO:0000313" key="2">
    <source>
        <dbReference type="EMBL" id="KAA8517551.1"/>
    </source>
</evidence>
<accession>A0A5J4ZK09</accession>
<dbReference type="EMBL" id="CM018051">
    <property type="protein sequence ID" value="KAA8517551.1"/>
    <property type="molecule type" value="Genomic_DNA"/>
</dbReference>
<dbReference type="InterPro" id="IPR006747">
    <property type="entry name" value="DUF599"/>
</dbReference>
<reference evidence="2 3" key="1">
    <citation type="submission" date="2019-09" db="EMBL/GenBank/DDBJ databases">
        <title>A chromosome-level genome assembly of the Chinese tupelo Nyssa sinensis.</title>
        <authorList>
            <person name="Yang X."/>
            <person name="Kang M."/>
            <person name="Yang Y."/>
            <person name="Xiong H."/>
            <person name="Wang M."/>
            <person name="Zhang Z."/>
            <person name="Wang Z."/>
            <person name="Wu H."/>
            <person name="Ma T."/>
            <person name="Liu J."/>
            <person name="Xi Z."/>
        </authorList>
    </citation>
    <scope>NUCLEOTIDE SEQUENCE [LARGE SCALE GENOMIC DNA]</scope>
    <source>
        <strain evidence="2">J267</strain>
        <tissue evidence="2">Leaf</tissue>
    </source>
</reference>
<evidence type="ECO:0000313" key="3">
    <source>
        <dbReference type="Proteomes" id="UP000325577"/>
    </source>
</evidence>
<sequence>MHTLRTRVWLQDMEQANDKKGMLAVQSLRNTLMATYTHCYNSHFHYCGTGSCYEQHIQCKPPLQHSMALGCLIDANFLINATAEFSSPGYTETVLERGFMLAVVGNRVLCITFTLLLWMFGPVPVVVSSVALIWGLYELDFAGSFTKSNK</sequence>
<organism evidence="2 3">
    <name type="scientific">Nyssa sinensis</name>
    <dbReference type="NCBI Taxonomy" id="561372"/>
    <lineage>
        <taxon>Eukaryota</taxon>
        <taxon>Viridiplantae</taxon>
        <taxon>Streptophyta</taxon>
        <taxon>Embryophyta</taxon>
        <taxon>Tracheophyta</taxon>
        <taxon>Spermatophyta</taxon>
        <taxon>Magnoliopsida</taxon>
        <taxon>eudicotyledons</taxon>
        <taxon>Gunneridae</taxon>
        <taxon>Pentapetalae</taxon>
        <taxon>asterids</taxon>
        <taxon>Cornales</taxon>
        <taxon>Nyssaceae</taxon>
        <taxon>Nyssa</taxon>
    </lineage>
</organism>
<keyword evidence="1" id="KW-1133">Transmembrane helix</keyword>
<dbReference type="PANTHER" id="PTHR31881:SF11">
    <property type="entry name" value="PROTEIN, PUTATIVE-RELATED"/>
    <property type="match status" value="1"/>
</dbReference>
<dbReference type="AlphaFoldDB" id="A0A5J4ZK09"/>
<dbReference type="Pfam" id="PF04654">
    <property type="entry name" value="DUF599"/>
    <property type="match status" value="1"/>
</dbReference>
<feature type="transmembrane region" description="Helical" evidence="1">
    <location>
        <begin position="108"/>
        <end position="137"/>
    </location>
</feature>
<keyword evidence="3" id="KW-1185">Reference proteome</keyword>
<dbReference type="OrthoDB" id="761598at2759"/>
<protein>
    <submittedName>
        <fullName evidence="2">Uncharacterized protein</fullName>
    </submittedName>
</protein>